<evidence type="ECO:0008006" key="4">
    <source>
        <dbReference type="Google" id="ProtNLM"/>
    </source>
</evidence>
<keyword evidence="1" id="KW-1133">Transmembrane helix</keyword>
<dbReference type="AlphaFoldDB" id="K6X5C1"/>
<keyword evidence="1" id="KW-0472">Membrane</keyword>
<feature type="transmembrane region" description="Helical" evidence="1">
    <location>
        <begin position="89"/>
        <end position="111"/>
    </location>
</feature>
<keyword evidence="1" id="KW-0812">Transmembrane</keyword>
<keyword evidence="3" id="KW-1185">Reference proteome</keyword>
<dbReference type="STRING" id="1184609.KILIM_001_00010"/>
<name>K6X5C1_9MICO</name>
<evidence type="ECO:0000313" key="2">
    <source>
        <dbReference type="EMBL" id="GAB93999.1"/>
    </source>
</evidence>
<sequence length="123" mass="12995">DRLSGDGPLDGLLQGLFSNPVGDWFFMISLLLIGVAFIAGAGLRLAGIGGAILMAMMFFVALPTASAMVDGELVRGATNPIVDAHWIEALVLLICAATLAGDTAGLGKWWARQGIVRKFPWLR</sequence>
<gene>
    <name evidence="2" type="ORF">KILIM_001_00010</name>
</gene>
<proteinExistence type="predicted"/>
<accession>K6X5C1</accession>
<dbReference type="EMBL" id="BAHD01000001">
    <property type="protein sequence ID" value="GAB93999.1"/>
    <property type="molecule type" value="Genomic_DNA"/>
</dbReference>
<feature type="transmembrane region" description="Helical" evidence="1">
    <location>
        <begin position="24"/>
        <end position="43"/>
    </location>
</feature>
<feature type="transmembrane region" description="Helical" evidence="1">
    <location>
        <begin position="50"/>
        <end position="69"/>
    </location>
</feature>
<dbReference type="Proteomes" id="UP000008366">
    <property type="component" value="Unassembled WGS sequence"/>
</dbReference>
<evidence type="ECO:0000256" key="1">
    <source>
        <dbReference type="SAM" id="Phobius"/>
    </source>
</evidence>
<organism evidence="2 3">
    <name type="scientific">Kineosphaera limosa NBRC 100340</name>
    <dbReference type="NCBI Taxonomy" id="1184609"/>
    <lineage>
        <taxon>Bacteria</taxon>
        <taxon>Bacillati</taxon>
        <taxon>Actinomycetota</taxon>
        <taxon>Actinomycetes</taxon>
        <taxon>Micrococcales</taxon>
        <taxon>Dermatophilaceae</taxon>
        <taxon>Kineosphaera</taxon>
    </lineage>
</organism>
<reference evidence="2 3" key="1">
    <citation type="submission" date="2012-08" db="EMBL/GenBank/DDBJ databases">
        <title>Whole genome shotgun sequence of Kineosphaera limosa NBRC 100340.</title>
        <authorList>
            <person name="Yoshida I."/>
            <person name="Isaki S."/>
            <person name="Hosoyama A."/>
            <person name="Tsuchikane K."/>
            <person name="Katsumata H."/>
            <person name="Ando Y."/>
            <person name="Ohji S."/>
            <person name="Hamada M."/>
            <person name="Tamura T."/>
            <person name="Yamazoe A."/>
            <person name="Yamazaki S."/>
            <person name="Fujita N."/>
        </authorList>
    </citation>
    <scope>NUCLEOTIDE SEQUENCE [LARGE SCALE GENOMIC DNA]</scope>
    <source>
        <strain evidence="2 3">NBRC 100340</strain>
    </source>
</reference>
<feature type="non-terminal residue" evidence="2">
    <location>
        <position position="1"/>
    </location>
</feature>
<dbReference type="eggNOG" id="ENOG502ZZP3">
    <property type="taxonomic scope" value="Bacteria"/>
</dbReference>
<evidence type="ECO:0000313" key="3">
    <source>
        <dbReference type="Proteomes" id="UP000008366"/>
    </source>
</evidence>
<protein>
    <recommendedName>
        <fullName evidence="4">DoxX family protein</fullName>
    </recommendedName>
</protein>
<comment type="caution">
    <text evidence="2">The sequence shown here is derived from an EMBL/GenBank/DDBJ whole genome shotgun (WGS) entry which is preliminary data.</text>
</comment>